<protein>
    <submittedName>
        <fullName evidence="1">Uncharacterized protein</fullName>
    </submittedName>
</protein>
<accession>A0ABQ3VCD6</accession>
<keyword evidence="2" id="KW-1185">Reference proteome</keyword>
<evidence type="ECO:0000313" key="1">
    <source>
        <dbReference type="EMBL" id="GHO83792.1"/>
    </source>
</evidence>
<proteinExistence type="predicted"/>
<name>A0ABQ3VCD6_9CHLR</name>
<gene>
    <name evidence="1" type="ORF">KSZ_17980</name>
</gene>
<dbReference type="Proteomes" id="UP000635565">
    <property type="component" value="Unassembled WGS sequence"/>
</dbReference>
<organism evidence="1 2">
    <name type="scientific">Dictyobacter formicarum</name>
    <dbReference type="NCBI Taxonomy" id="2778368"/>
    <lineage>
        <taxon>Bacteria</taxon>
        <taxon>Bacillati</taxon>
        <taxon>Chloroflexota</taxon>
        <taxon>Ktedonobacteria</taxon>
        <taxon>Ktedonobacterales</taxon>
        <taxon>Dictyobacteraceae</taxon>
        <taxon>Dictyobacter</taxon>
    </lineage>
</organism>
<evidence type="ECO:0000313" key="2">
    <source>
        <dbReference type="Proteomes" id="UP000635565"/>
    </source>
</evidence>
<dbReference type="EMBL" id="BNJJ01000004">
    <property type="protein sequence ID" value="GHO83792.1"/>
    <property type="molecule type" value="Genomic_DNA"/>
</dbReference>
<comment type="caution">
    <text evidence="1">The sequence shown here is derived from an EMBL/GenBank/DDBJ whole genome shotgun (WGS) entry which is preliminary data.</text>
</comment>
<sequence length="56" mass="6405">MVRGVCYQKVTGIANNNIMKNTEAKTQQALQMLQRFRGQKVSIDSRHMCSIQSQHP</sequence>
<reference evidence="1 2" key="1">
    <citation type="journal article" date="2021" name="Int. J. Syst. Evol. Microbiol.">
        <title>Reticulibacter mediterranei gen. nov., sp. nov., within the new family Reticulibacteraceae fam. nov., and Ktedonospora formicarum gen. nov., sp. nov., Ktedonobacter robiniae sp. nov., Dictyobacter formicarum sp. nov. and Dictyobacter arantiisoli sp. nov., belonging to the class Ktedonobacteria.</title>
        <authorList>
            <person name="Yabe S."/>
            <person name="Zheng Y."/>
            <person name="Wang C.M."/>
            <person name="Sakai Y."/>
            <person name="Abe K."/>
            <person name="Yokota A."/>
            <person name="Donadio S."/>
            <person name="Cavaletti L."/>
            <person name="Monciardini P."/>
        </authorList>
    </citation>
    <scope>NUCLEOTIDE SEQUENCE [LARGE SCALE GENOMIC DNA]</scope>
    <source>
        <strain evidence="1 2">SOSP1-9</strain>
    </source>
</reference>